<name>A0A8J2KNR7_9HEXA</name>
<keyword evidence="2" id="KW-0732">Signal</keyword>
<dbReference type="AlphaFoldDB" id="A0A8J2KNR7"/>
<feature type="signal peptide" evidence="2">
    <location>
        <begin position="1"/>
        <end position="19"/>
    </location>
</feature>
<dbReference type="Proteomes" id="UP000708208">
    <property type="component" value="Unassembled WGS sequence"/>
</dbReference>
<sequence>MRIISRVFLLICLTALVRAGELDSQGTTTENPIKDNGTSTGHEEGSRPQRSIGKLTRLLLGGTYVMVQL</sequence>
<evidence type="ECO:0000313" key="3">
    <source>
        <dbReference type="EMBL" id="CAG7729250.1"/>
    </source>
</evidence>
<evidence type="ECO:0000313" key="4">
    <source>
        <dbReference type="Proteomes" id="UP000708208"/>
    </source>
</evidence>
<comment type="caution">
    <text evidence="3">The sequence shown here is derived from an EMBL/GenBank/DDBJ whole genome shotgun (WGS) entry which is preliminary data.</text>
</comment>
<feature type="chain" id="PRO_5035157779" evidence="2">
    <location>
        <begin position="20"/>
        <end position="69"/>
    </location>
</feature>
<feature type="non-terminal residue" evidence="3">
    <location>
        <position position="69"/>
    </location>
</feature>
<accession>A0A8J2KNR7</accession>
<feature type="region of interest" description="Disordered" evidence="1">
    <location>
        <begin position="23"/>
        <end position="51"/>
    </location>
</feature>
<feature type="compositionally biased region" description="Polar residues" evidence="1">
    <location>
        <begin position="24"/>
        <end position="40"/>
    </location>
</feature>
<reference evidence="3" key="1">
    <citation type="submission" date="2021-06" db="EMBL/GenBank/DDBJ databases">
        <authorList>
            <person name="Hodson N. C."/>
            <person name="Mongue J. A."/>
            <person name="Jaron S. K."/>
        </authorList>
    </citation>
    <scope>NUCLEOTIDE SEQUENCE</scope>
</reference>
<evidence type="ECO:0000256" key="2">
    <source>
        <dbReference type="SAM" id="SignalP"/>
    </source>
</evidence>
<evidence type="ECO:0000256" key="1">
    <source>
        <dbReference type="SAM" id="MobiDB-lite"/>
    </source>
</evidence>
<feature type="non-terminal residue" evidence="3">
    <location>
        <position position="1"/>
    </location>
</feature>
<protein>
    <submittedName>
        <fullName evidence="3">Uncharacterized protein</fullName>
    </submittedName>
</protein>
<gene>
    <name evidence="3" type="ORF">AFUS01_LOCUS17980</name>
</gene>
<dbReference type="EMBL" id="CAJVCH010175898">
    <property type="protein sequence ID" value="CAG7729250.1"/>
    <property type="molecule type" value="Genomic_DNA"/>
</dbReference>
<keyword evidence="4" id="KW-1185">Reference proteome</keyword>
<proteinExistence type="predicted"/>
<organism evidence="3 4">
    <name type="scientific">Allacma fusca</name>
    <dbReference type="NCBI Taxonomy" id="39272"/>
    <lineage>
        <taxon>Eukaryota</taxon>
        <taxon>Metazoa</taxon>
        <taxon>Ecdysozoa</taxon>
        <taxon>Arthropoda</taxon>
        <taxon>Hexapoda</taxon>
        <taxon>Collembola</taxon>
        <taxon>Symphypleona</taxon>
        <taxon>Sminthuridae</taxon>
        <taxon>Allacma</taxon>
    </lineage>
</organism>